<keyword evidence="3" id="KW-1185">Reference proteome</keyword>
<dbReference type="GO" id="GO:0016485">
    <property type="term" value="P:protein processing"/>
    <property type="evidence" value="ECO:0007669"/>
    <property type="project" value="InterPro"/>
</dbReference>
<dbReference type="Proteomes" id="UP001331761">
    <property type="component" value="Unassembled WGS sequence"/>
</dbReference>
<feature type="region of interest" description="Disordered" evidence="1">
    <location>
        <begin position="139"/>
        <end position="159"/>
    </location>
</feature>
<name>A0AAN8FW31_TRICO</name>
<dbReference type="PANTHER" id="PTHR21092">
    <property type="entry name" value="NICASTRIN"/>
    <property type="match status" value="1"/>
</dbReference>
<gene>
    <name evidence="2" type="ORF">GCK32_017124</name>
</gene>
<protein>
    <submittedName>
        <fullName evidence="2">Uncharacterized protein</fullName>
    </submittedName>
</protein>
<proteinExistence type="predicted"/>
<evidence type="ECO:0000313" key="3">
    <source>
        <dbReference type="Proteomes" id="UP001331761"/>
    </source>
</evidence>
<reference evidence="2 3" key="1">
    <citation type="submission" date="2019-10" db="EMBL/GenBank/DDBJ databases">
        <title>Assembly and Annotation for the nematode Trichostrongylus colubriformis.</title>
        <authorList>
            <person name="Martin J."/>
        </authorList>
    </citation>
    <scope>NUCLEOTIDE SEQUENCE [LARGE SCALE GENOMIC DNA]</scope>
    <source>
        <strain evidence="2">G859</strain>
        <tissue evidence="2">Whole worm</tissue>
    </source>
</reference>
<dbReference type="InterPro" id="IPR008710">
    <property type="entry name" value="Nicastrin"/>
</dbReference>
<dbReference type="AlphaFoldDB" id="A0AAN8FW31"/>
<dbReference type="PANTHER" id="PTHR21092:SF0">
    <property type="entry name" value="NICASTRIN"/>
    <property type="match status" value="1"/>
</dbReference>
<dbReference type="GO" id="GO:0005886">
    <property type="term" value="C:plasma membrane"/>
    <property type="evidence" value="ECO:0007669"/>
    <property type="project" value="TreeGrafter"/>
</dbReference>
<evidence type="ECO:0000313" key="2">
    <source>
        <dbReference type="EMBL" id="KAK5985350.1"/>
    </source>
</evidence>
<evidence type="ECO:0000256" key="1">
    <source>
        <dbReference type="SAM" id="MobiDB-lite"/>
    </source>
</evidence>
<sequence length="159" mass="18375">MGARERLRFPVQVLTMYLTGTTDHAHSDETRAMSCTHFSKGQNVYTYTVLNDPETNTSHCYRTPVHFYLARSPAFTIKDYNFTNSTYSTWTEAVYSTADLQLFLIEDKSVEIKLLVFGIFFCILSFMVVIRCEEEFIMTGESEDEESPENKPEGDEEEE</sequence>
<accession>A0AAN8FW31</accession>
<comment type="caution">
    <text evidence="2">The sequence shown here is derived from an EMBL/GenBank/DDBJ whole genome shotgun (WGS) entry which is preliminary data.</text>
</comment>
<organism evidence="2 3">
    <name type="scientific">Trichostrongylus colubriformis</name>
    <name type="common">Black scour worm</name>
    <dbReference type="NCBI Taxonomy" id="6319"/>
    <lineage>
        <taxon>Eukaryota</taxon>
        <taxon>Metazoa</taxon>
        <taxon>Ecdysozoa</taxon>
        <taxon>Nematoda</taxon>
        <taxon>Chromadorea</taxon>
        <taxon>Rhabditida</taxon>
        <taxon>Rhabditina</taxon>
        <taxon>Rhabditomorpha</taxon>
        <taxon>Strongyloidea</taxon>
        <taxon>Trichostrongylidae</taxon>
        <taxon>Trichostrongylus</taxon>
    </lineage>
</organism>
<dbReference type="EMBL" id="WIXE01001840">
    <property type="protein sequence ID" value="KAK5985350.1"/>
    <property type="molecule type" value="Genomic_DNA"/>
</dbReference>